<dbReference type="InterPro" id="IPR005064">
    <property type="entry name" value="BUG"/>
</dbReference>
<dbReference type="EMBL" id="SMZT01000002">
    <property type="protein sequence ID" value="TDL44416.1"/>
    <property type="molecule type" value="Genomic_DNA"/>
</dbReference>
<dbReference type="PROSITE" id="PS51318">
    <property type="entry name" value="TAT"/>
    <property type="match status" value="1"/>
</dbReference>
<dbReference type="RefSeq" id="WP_133409521.1">
    <property type="nucleotide sequence ID" value="NZ_SMZT01000002.1"/>
</dbReference>
<feature type="chain" id="PRO_5020791378" description="Tripartite-type tricarboxylate transporter receptor subunit TctC" evidence="2">
    <location>
        <begin position="29"/>
        <end position="365"/>
    </location>
</feature>
<gene>
    <name evidence="3" type="ORF">E2R59_04840</name>
</gene>
<evidence type="ECO:0000313" key="3">
    <source>
        <dbReference type="EMBL" id="TDL44416.1"/>
    </source>
</evidence>
<reference evidence="3 4" key="1">
    <citation type="submission" date="2019-03" db="EMBL/GenBank/DDBJ databases">
        <title>Genome Sequencing and Assembly of Various Microbes Isolated from Partially Reclaimed Soil and Acid Mine Drainage (AMD) Site.</title>
        <authorList>
            <person name="Steinbock B."/>
            <person name="Bechtold R."/>
            <person name="Sevigny J.L."/>
            <person name="Thomas D."/>
            <person name="Cuthill L.R."/>
            <person name="Aveiro Johannsen E.J."/>
            <person name="Thomas K."/>
            <person name="Ghosh A."/>
        </authorList>
    </citation>
    <scope>NUCLEOTIDE SEQUENCE [LARGE SCALE GENOMIC DNA]</scope>
    <source>
        <strain evidence="3 4">S-A3</strain>
    </source>
</reference>
<dbReference type="PANTHER" id="PTHR42928:SF5">
    <property type="entry name" value="BLR1237 PROTEIN"/>
    <property type="match status" value="1"/>
</dbReference>
<keyword evidence="2" id="KW-0732">Signal</keyword>
<proteinExistence type="inferred from homology"/>
<comment type="similarity">
    <text evidence="1">Belongs to the UPF0065 (bug) family.</text>
</comment>
<accession>A0A4R5YHQ2</accession>
<evidence type="ECO:0008006" key="5">
    <source>
        <dbReference type="Google" id="ProtNLM"/>
    </source>
</evidence>
<feature type="signal peptide" evidence="2">
    <location>
        <begin position="1"/>
        <end position="28"/>
    </location>
</feature>
<dbReference type="AlphaFoldDB" id="A0A4R5YHQ2"/>
<dbReference type="PROSITE" id="PS51257">
    <property type="entry name" value="PROKAR_LIPOPROTEIN"/>
    <property type="match status" value="1"/>
</dbReference>
<name>A0A4R5YHQ2_KOCRO</name>
<dbReference type="PANTHER" id="PTHR42928">
    <property type="entry name" value="TRICARBOXYLATE-BINDING PROTEIN"/>
    <property type="match status" value="1"/>
</dbReference>
<evidence type="ECO:0000313" key="4">
    <source>
        <dbReference type="Proteomes" id="UP000295163"/>
    </source>
</evidence>
<comment type="caution">
    <text evidence="3">The sequence shown here is derived from an EMBL/GenBank/DDBJ whole genome shotgun (WGS) entry which is preliminary data.</text>
</comment>
<dbReference type="Gene3D" id="3.40.190.150">
    <property type="entry name" value="Bordetella uptake gene, domain 1"/>
    <property type="match status" value="1"/>
</dbReference>
<evidence type="ECO:0000256" key="2">
    <source>
        <dbReference type="SAM" id="SignalP"/>
    </source>
</evidence>
<protein>
    <recommendedName>
        <fullName evidence="5">Tripartite-type tricarboxylate transporter receptor subunit TctC</fullName>
    </recommendedName>
</protein>
<dbReference type="Gene3D" id="3.40.190.10">
    <property type="entry name" value="Periplasmic binding protein-like II"/>
    <property type="match status" value="1"/>
</dbReference>
<dbReference type="InterPro" id="IPR042100">
    <property type="entry name" value="Bug_dom1"/>
</dbReference>
<dbReference type="InterPro" id="IPR006311">
    <property type="entry name" value="TAT_signal"/>
</dbReference>
<dbReference type="GeneID" id="64346731"/>
<dbReference type="Proteomes" id="UP000295163">
    <property type="component" value="Unassembled WGS sequence"/>
</dbReference>
<evidence type="ECO:0000256" key="1">
    <source>
        <dbReference type="ARBA" id="ARBA00006987"/>
    </source>
</evidence>
<organism evidence="3 4">
    <name type="scientific">Kocuria rosea</name>
    <name type="common">Deinococcus erythromyxa</name>
    <name type="synonym">Micrococcus rubens</name>
    <dbReference type="NCBI Taxonomy" id="1275"/>
    <lineage>
        <taxon>Bacteria</taxon>
        <taxon>Bacillati</taxon>
        <taxon>Actinomycetota</taxon>
        <taxon>Actinomycetes</taxon>
        <taxon>Micrococcales</taxon>
        <taxon>Micrococcaceae</taxon>
        <taxon>Kocuria</taxon>
    </lineage>
</organism>
<sequence length="365" mass="38940">MTPHLSRRTLLLASGAAALGGLTGCAPAQSSYQPSGPRIVDVVVPYSAGGGTDTWARFITPYFAERQEGIDRYQVENTPGGESITGTNAYTAAGVTGGRQLLVSSATTYFQNMLGHHTANFDFSAMEPLVLNGTGAVLYAGGASGIRSAADLMERRERPKLGGISASGLDLVPLLALEALGVKVDGIFGFEGRGPSRLAVQRNETDLDFQTTSSYLSQIQPLVDQGKAHPILSVGVLENGRIVRDPNVPDIPTVDELLREFRGADAAPIAFEAYRSFVTPGFFFQKGLWSNAGTDQEVVDTYHRLTRSLNDDAEFRAESTSALGGYDLVSGRSARADFRAAIDLDPEVLSFTKDFLTAEHGAVLD</sequence>